<dbReference type="Proteomes" id="UP000053791">
    <property type="component" value="Unassembled WGS sequence"/>
</dbReference>
<evidence type="ECO:0000313" key="1">
    <source>
        <dbReference type="EMBL" id="KUJ73668.1"/>
    </source>
</evidence>
<reference evidence="2" key="1">
    <citation type="submission" date="2015-12" db="EMBL/GenBank/DDBJ databases">
        <authorList>
            <person name="Zhang G."/>
            <person name="Stingl U."/>
        </authorList>
    </citation>
    <scope>NUCLEOTIDE SEQUENCE [LARGE SCALE GENOMIC DNA]</scope>
    <source>
        <strain evidence="2">ZGT118</strain>
    </source>
</reference>
<gene>
    <name evidence="1" type="ORF">AVO45_13815</name>
</gene>
<evidence type="ECO:0000313" key="2">
    <source>
        <dbReference type="Proteomes" id="UP000053791"/>
    </source>
</evidence>
<dbReference type="InterPro" id="IPR039437">
    <property type="entry name" value="FrzH/put_lumazine-bd"/>
</dbReference>
<organism evidence="1 2">
    <name type="scientific">Ruegeria marisrubri</name>
    <dbReference type="NCBI Taxonomy" id="1685379"/>
    <lineage>
        <taxon>Bacteria</taxon>
        <taxon>Pseudomonadati</taxon>
        <taxon>Pseudomonadota</taxon>
        <taxon>Alphaproteobacteria</taxon>
        <taxon>Rhodobacterales</taxon>
        <taxon>Roseobacteraceae</taxon>
        <taxon>Ruegeria</taxon>
    </lineage>
</organism>
<dbReference type="EMBL" id="LQBQ01000037">
    <property type="protein sequence ID" value="KUJ73668.1"/>
    <property type="molecule type" value="Genomic_DNA"/>
</dbReference>
<proteinExistence type="predicted"/>
<name>A0A0X3TD19_9RHOB</name>
<dbReference type="SUPFAM" id="SSF54427">
    <property type="entry name" value="NTF2-like"/>
    <property type="match status" value="1"/>
</dbReference>
<dbReference type="AlphaFoldDB" id="A0A0X3TD19"/>
<dbReference type="InterPro" id="IPR032710">
    <property type="entry name" value="NTF2-like_dom_sf"/>
</dbReference>
<keyword evidence="2" id="KW-1185">Reference proteome</keyword>
<accession>A0A0X3TD19</accession>
<sequence length="123" mass="14100">MMKSVDQYSEIVATVRDYVEGMCNADAEKLRRVMHPKACSIGHFEGGLEWDDTEAFIAVVADMVENPDPDPWFRIKSIHMVGDMASVQIENYWLGMLFDDMLTLLKHNGAWMIVSKVFYQHPS</sequence>
<dbReference type="Pfam" id="PF12893">
    <property type="entry name" value="Lumazine_bd_2"/>
    <property type="match status" value="1"/>
</dbReference>
<dbReference type="STRING" id="1685379.AVO45_13815"/>
<comment type="caution">
    <text evidence="1">The sequence shown here is derived from an EMBL/GenBank/DDBJ whole genome shotgun (WGS) entry which is preliminary data.</text>
</comment>
<evidence type="ECO:0008006" key="3">
    <source>
        <dbReference type="Google" id="ProtNLM"/>
    </source>
</evidence>
<protein>
    <recommendedName>
        <fullName evidence="3">Lumazine-binding protein</fullName>
    </recommendedName>
</protein>
<dbReference type="Gene3D" id="3.10.450.50">
    <property type="match status" value="1"/>
</dbReference>